<sequence>MFCKHQAEIMDVVIQGTPHLLFTALLMALNKNHSYKLEYPTLPSFQTQASALQHPPPQPASDYAFPIFAIVALSILATAFLLISYFTFLSKCYSNWHQLNPLRWISFLRARRDEDPFIAFSPTTWNSRGLDESVIREIPTFQFIKGQVKDQIVYGCVVCLNEFQEQDMLKVLPSCSHAFHLDCIDIWLQTNANCPLCRSSISGKTQCPFDHIIAPSSSPQDSQLLSNMGSDEDFVVIELGGEQGGGGVVVQQERNDSRGRSLGHSTSHSTRKMELQKLGNGDLKPRKCHHVSIMGDECIDVRKEDDQFSIQPIRRSFSMDSANDRQVYLDVQTIRQQSRNRNEASTSEDCNSGRRLFFPFRYGRGSKNAILPLENEF</sequence>
<dbReference type="AlphaFoldDB" id="A0AAN9J7R3"/>
<evidence type="ECO:0000256" key="9">
    <source>
        <dbReference type="ARBA" id="ARBA00022786"/>
    </source>
</evidence>
<protein>
    <recommendedName>
        <fullName evidence="4">RING-type E3 ubiquitin transferase</fullName>
        <ecNumber evidence="4">2.3.2.27</ecNumber>
    </recommendedName>
</protein>
<keyword evidence="10" id="KW-0862">Zinc</keyword>
<dbReference type="Proteomes" id="UP001372338">
    <property type="component" value="Unassembled WGS sequence"/>
</dbReference>
<organism evidence="18 19">
    <name type="scientific">Crotalaria pallida</name>
    <name type="common">Smooth rattlebox</name>
    <name type="synonym">Crotalaria striata</name>
    <dbReference type="NCBI Taxonomy" id="3830"/>
    <lineage>
        <taxon>Eukaryota</taxon>
        <taxon>Viridiplantae</taxon>
        <taxon>Streptophyta</taxon>
        <taxon>Embryophyta</taxon>
        <taxon>Tracheophyta</taxon>
        <taxon>Spermatophyta</taxon>
        <taxon>Magnoliopsida</taxon>
        <taxon>eudicotyledons</taxon>
        <taxon>Gunneridae</taxon>
        <taxon>Pentapetalae</taxon>
        <taxon>rosids</taxon>
        <taxon>fabids</taxon>
        <taxon>Fabales</taxon>
        <taxon>Fabaceae</taxon>
        <taxon>Papilionoideae</taxon>
        <taxon>50 kb inversion clade</taxon>
        <taxon>genistoids sensu lato</taxon>
        <taxon>core genistoids</taxon>
        <taxon>Crotalarieae</taxon>
        <taxon>Crotalaria</taxon>
    </lineage>
</organism>
<dbReference type="GO" id="GO:0016020">
    <property type="term" value="C:membrane"/>
    <property type="evidence" value="ECO:0007669"/>
    <property type="project" value="UniProtKB-SubCell"/>
</dbReference>
<keyword evidence="19" id="KW-1185">Reference proteome</keyword>
<feature type="transmembrane region" description="Helical" evidence="16">
    <location>
        <begin position="63"/>
        <end position="88"/>
    </location>
</feature>
<dbReference type="GO" id="GO:0061630">
    <property type="term" value="F:ubiquitin protein ligase activity"/>
    <property type="evidence" value="ECO:0007669"/>
    <property type="project" value="UniProtKB-EC"/>
</dbReference>
<keyword evidence="6 16" id="KW-0812">Transmembrane</keyword>
<evidence type="ECO:0000313" key="19">
    <source>
        <dbReference type="Proteomes" id="UP001372338"/>
    </source>
</evidence>
<comment type="catalytic activity">
    <reaction evidence="1">
        <text>S-ubiquitinyl-[E2 ubiquitin-conjugating enzyme]-L-cysteine + [acceptor protein]-L-lysine = [E2 ubiquitin-conjugating enzyme]-L-cysteine + N(6)-ubiquitinyl-[acceptor protein]-L-lysine.</text>
        <dbReference type="EC" id="2.3.2.27"/>
    </reaction>
</comment>
<accession>A0AAN9J7R3</accession>
<keyword evidence="8 14" id="KW-0863">Zinc-finger</keyword>
<dbReference type="FunFam" id="3.30.40.10:FF:000187">
    <property type="entry name" value="E3 ubiquitin-protein ligase ATL6"/>
    <property type="match status" value="1"/>
</dbReference>
<proteinExistence type="inferred from homology"/>
<evidence type="ECO:0000256" key="7">
    <source>
        <dbReference type="ARBA" id="ARBA00022723"/>
    </source>
</evidence>
<dbReference type="InterPro" id="IPR013083">
    <property type="entry name" value="Znf_RING/FYVE/PHD"/>
</dbReference>
<dbReference type="InterPro" id="IPR044600">
    <property type="entry name" value="ATL1/ATL16-like"/>
</dbReference>
<dbReference type="GO" id="GO:0016567">
    <property type="term" value="P:protein ubiquitination"/>
    <property type="evidence" value="ECO:0007669"/>
    <property type="project" value="InterPro"/>
</dbReference>
<keyword evidence="9" id="KW-0833">Ubl conjugation pathway</keyword>
<dbReference type="SMART" id="SM00184">
    <property type="entry name" value="RING"/>
    <property type="match status" value="1"/>
</dbReference>
<dbReference type="Gene3D" id="3.30.40.10">
    <property type="entry name" value="Zinc/RING finger domain, C3HC4 (zinc finger)"/>
    <property type="match status" value="1"/>
</dbReference>
<keyword evidence="5" id="KW-0808">Transferase</keyword>
<comment type="subcellular location">
    <subcellularLocation>
        <location evidence="2">Membrane</location>
        <topology evidence="2">Single-pass membrane protein</topology>
    </subcellularLocation>
</comment>
<evidence type="ECO:0000256" key="2">
    <source>
        <dbReference type="ARBA" id="ARBA00004167"/>
    </source>
</evidence>
<dbReference type="SUPFAM" id="SSF57850">
    <property type="entry name" value="RING/U-box"/>
    <property type="match status" value="1"/>
</dbReference>
<dbReference type="PROSITE" id="PS50089">
    <property type="entry name" value="ZF_RING_2"/>
    <property type="match status" value="1"/>
</dbReference>
<evidence type="ECO:0000256" key="16">
    <source>
        <dbReference type="SAM" id="Phobius"/>
    </source>
</evidence>
<evidence type="ECO:0000259" key="17">
    <source>
        <dbReference type="PROSITE" id="PS50089"/>
    </source>
</evidence>
<evidence type="ECO:0000256" key="14">
    <source>
        <dbReference type="PROSITE-ProRule" id="PRU00175"/>
    </source>
</evidence>
<gene>
    <name evidence="18" type="ORF">RIF29_08092</name>
</gene>
<dbReference type="Pfam" id="PF13639">
    <property type="entry name" value="zf-RING_2"/>
    <property type="match status" value="1"/>
</dbReference>
<dbReference type="InterPro" id="IPR001841">
    <property type="entry name" value="Znf_RING"/>
</dbReference>
<keyword evidence="7" id="KW-0479">Metal-binding</keyword>
<evidence type="ECO:0000256" key="13">
    <source>
        <dbReference type="ARBA" id="ARBA00024209"/>
    </source>
</evidence>
<evidence type="ECO:0000256" key="10">
    <source>
        <dbReference type="ARBA" id="ARBA00022833"/>
    </source>
</evidence>
<feature type="domain" description="RING-type" evidence="17">
    <location>
        <begin position="156"/>
        <end position="198"/>
    </location>
</feature>
<evidence type="ECO:0000256" key="15">
    <source>
        <dbReference type="SAM" id="MobiDB-lite"/>
    </source>
</evidence>
<evidence type="ECO:0000256" key="4">
    <source>
        <dbReference type="ARBA" id="ARBA00012483"/>
    </source>
</evidence>
<dbReference type="PANTHER" id="PTHR46913">
    <property type="entry name" value="RING-H2 FINGER PROTEIN ATL16"/>
    <property type="match status" value="1"/>
</dbReference>
<evidence type="ECO:0000256" key="3">
    <source>
        <dbReference type="ARBA" id="ARBA00004906"/>
    </source>
</evidence>
<keyword evidence="12 16" id="KW-0472">Membrane</keyword>
<evidence type="ECO:0000256" key="1">
    <source>
        <dbReference type="ARBA" id="ARBA00000900"/>
    </source>
</evidence>
<keyword evidence="11 16" id="KW-1133">Transmembrane helix</keyword>
<feature type="region of interest" description="Disordered" evidence="15">
    <location>
        <begin position="252"/>
        <end position="272"/>
    </location>
</feature>
<reference evidence="18 19" key="1">
    <citation type="submission" date="2024-01" db="EMBL/GenBank/DDBJ databases">
        <title>The genomes of 5 underutilized Papilionoideae crops provide insights into root nodulation and disease resistanc.</title>
        <authorList>
            <person name="Yuan L."/>
        </authorList>
    </citation>
    <scope>NUCLEOTIDE SEQUENCE [LARGE SCALE GENOMIC DNA]</scope>
    <source>
        <strain evidence="18">ZHUSHIDOU_FW_LH</strain>
        <tissue evidence="18">Leaf</tissue>
    </source>
</reference>
<comment type="pathway">
    <text evidence="3">Protein modification; protein ubiquitination.</text>
</comment>
<dbReference type="GO" id="GO:0008270">
    <property type="term" value="F:zinc ion binding"/>
    <property type="evidence" value="ECO:0007669"/>
    <property type="project" value="UniProtKB-KW"/>
</dbReference>
<dbReference type="CDD" id="cd16461">
    <property type="entry name" value="RING-H2_EL5-like"/>
    <property type="match status" value="1"/>
</dbReference>
<evidence type="ECO:0000313" key="18">
    <source>
        <dbReference type="EMBL" id="KAK7292314.1"/>
    </source>
</evidence>
<evidence type="ECO:0000256" key="6">
    <source>
        <dbReference type="ARBA" id="ARBA00022692"/>
    </source>
</evidence>
<dbReference type="EC" id="2.3.2.27" evidence="4"/>
<feature type="transmembrane region" description="Helical" evidence="16">
    <location>
        <begin position="12"/>
        <end position="29"/>
    </location>
</feature>
<comment type="caution">
    <text evidence="18">The sequence shown here is derived from an EMBL/GenBank/DDBJ whole genome shotgun (WGS) entry which is preliminary data.</text>
</comment>
<evidence type="ECO:0000256" key="11">
    <source>
        <dbReference type="ARBA" id="ARBA00022989"/>
    </source>
</evidence>
<name>A0AAN9J7R3_CROPI</name>
<dbReference type="EMBL" id="JAYWIO010000001">
    <property type="protein sequence ID" value="KAK7292314.1"/>
    <property type="molecule type" value="Genomic_DNA"/>
</dbReference>
<evidence type="ECO:0000256" key="5">
    <source>
        <dbReference type="ARBA" id="ARBA00022679"/>
    </source>
</evidence>
<comment type="similarity">
    <text evidence="13">Belongs to the RING-type zinc finger family. ATL subfamily.</text>
</comment>
<dbReference type="PANTHER" id="PTHR46913:SF8">
    <property type="entry name" value="RING-TYPE E3 UBIQUITIN TRANSFERASE"/>
    <property type="match status" value="1"/>
</dbReference>
<evidence type="ECO:0000256" key="8">
    <source>
        <dbReference type="ARBA" id="ARBA00022771"/>
    </source>
</evidence>
<evidence type="ECO:0000256" key="12">
    <source>
        <dbReference type="ARBA" id="ARBA00023136"/>
    </source>
</evidence>